<feature type="domain" description="OmpA-like" evidence="6">
    <location>
        <begin position="377"/>
        <end position="492"/>
    </location>
</feature>
<accession>A0A1G9MGT3</accession>
<dbReference type="CDD" id="cd07185">
    <property type="entry name" value="OmpA_C-like"/>
    <property type="match status" value="1"/>
</dbReference>
<dbReference type="InterPro" id="IPR036737">
    <property type="entry name" value="OmpA-like_sf"/>
</dbReference>
<name>A0A1G9MGT3_9BACT</name>
<dbReference type="OrthoDB" id="1522982at2"/>
<keyword evidence="5" id="KW-0732">Signal</keyword>
<dbReference type="Proteomes" id="UP000198901">
    <property type="component" value="Unassembled WGS sequence"/>
</dbReference>
<proteinExistence type="predicted"/>
<evidence type="ECO:0000313" key="7">
    <source>
        <dbReference type="EMBL" id="SDL73211.1"/>
    </source>
</evidence>
<gene>
    <name evidence="7" type="ORF">SAMN04488090_1589</name>
</gene>
<dbReference type="Gene3D" id="3.30.1330.60">
    <property type="entry name" value="OmpA-like domain"/>
    <property type="match status" value="1"/>
</dbReference>
<keyword evidence="3" id="KW-0998">Cell outer membrane</keyword>
<dbReference type="GO" id="GO:0009279">
    <property type="term" value="C:cell outer membrane"/>
    <property type="evidence" value="ECO:0007669"/>
    <property type="project" value="UniProtKB-SubCell"/>
</dbReference>
<dbReference type="PROSITE" id="PS51123">
    <property type="entry name" value="OMPA_2"/>
    <property type="match status" value="1"/>
</dbReference>
<dbReference type="AlphaFoldDB" id="A0A1G9MGT3"/>
<evidence type="ECO:0000259" key="6">
    <source>
        <dbReference type="PROSITE" id="PS51123"/>
    </source>
</evidence>
<dbReference type="STRING" id="563176.SAMN04488090_1589"/>
<sequence length="492" mass="54760">MRRFCLLSLLLVTGIASSWSQTVPYSPNALYEGPNSMNTWSLTVRGGSPQFFGDLREYDFWPAPHPKEYSPASERGAFGFGVDLNKQLSHLFGLSLKGDFGNLRGAKSRIYNSYFRADYYQGALVGSTNLKSLLFGPRKLNRWKIDLHAGIGVMWFKSTAYEIGTGRVQRMSNPTLTVIESDPAYTGIKASTKSMTREVVFPVGLAVSYELSPRFDLGLDIVLNNVNTEKLDATVGGDNTSMYDKTGNRGDISTFKKGNSDLDKYATPYLSLTYKFGRNAIKVGRDKVWDSSKGTYHLRNTDPRLLIKPEKILTMSEIDSIAKANRPKDIDPRLLIDSDDDGVSDYFDKQPNTPAGSIVSGAGVAIDFEQVVNSLVPGQACLEIFANIQFDTDKSVVKPEYNDMLRKVAELLNRTNCRLQLTGHADRRSSDRHNVALSDRRVQAVKKYLISAGVANPSRILTDSFGSFKPIADNSSREGQQRNRRVEIRLLP</sequence>
<dbReference type="PANTHER" id="PTHR30329:SF21">
    <property type="entry name" value="LIPOPROTEIN YIAD-RELATED"/>
    <property type="match status" value="1"/>
</dbReference>
<dbReference type="Pfam" id="PF00691">
    <property type="entry name" value="OmpA"/>
    <property type="match status" value="1"/>
</dbReference>
<dbReference type="SUPFAM" id="SSF103088">
    <property type="entry name" value="OmpA-like"/>
    <property type="match status" value="1"/>
</dbReference>
<evidence type="ECO:0000256" key="2">
    <source>
        <dbReference type="ARBA" id="ARBA00023136"/>
    </source>
</evidence>
<evidence type="ECO:0000256" key="3">
    <source>
        <dbReference type="ARBA" id="ARBA00023237"/>
    </source>
</evidence>
<dbReference type="EMBL" id="FNGS01000003">
    <property type="protein sequence ID" value="SDL73211.1"/>
    <property type="molecule type" value="Genomic_DNA"/>
</dbReference>
<organism evidence="7 8">
    <name type="scientific">Siphonobacter aquaeclarae</name>
    <dbReference type="NCBI Taxonomy" id="563176"/>
    <lineage>
        <taxon>Bacteria</taxon>
        <taxon>Pseudomonadati</taxon>
        <taxon>Bacteroidota</taxon>
        <taxon>Cytophagia</taxon>
        <taxon>Cytophagales</taxon>
        <taxon>Cytophagaceae</taxon>
        <taxon>Siphonobacter</taxon>
    </lineage>
</organism>
<dbReference type="RefSeq" id="WP_093201377.1">
    <property type="nucleotide sequence ID" value="NZ_FNGS01000003.1"/>
</dbReference>
<protein>
    <submittedName>
        <fullName evidence="7">OmpA-OmpF porin, OOP family</fullName>
    </submittedName>
</protein>
<dbReference type="InterPro" id="IPR006664">
    <property type="entry name" value="OMP_bac"/>
</dbReference>
<feature type="signal peptide" evidence="5">
    <location>
        <begin position="1"/>
        <end position="20"/>
    </location>
</feature>
<keyword evidence="2 4" id="KW-0472">Membrane</keyword>
<evidence type="ECO:0000256" key="1">
    <source>
        <dbReference type="ARBA" id="ARBA00004442"/>
    </source>
</evidence>
<feature type="chain" id="PRO_5011701641" evidence="5">
    <location>
        <begin position="21"/>
        <end position="492"/>
    </location>
</feature>
<dbReference type="PANTHER" id="PTHR30329">
    <property type="entry name" value="STATOR ELEMENT OF FLAGELLAR MOTOR COMPLEX"/>
    <property type="match status" value="1"/>
</dbReference>
<dbReference type="PRINTS" id="PR01021">
    <property type="entry name" value="OMPADOMAIN"/>
</dbReference>
<comment type="subcellular location">
    <subcellularLocation>
        <location evidence="1">Cell outer membrane</location>
    </subcellularLocation>
</comment>
<evidence type="ECO:0000313" key="8">
    <source>
        <dbReference type="Proteomes" id="UP000198901"/>
    </source>
</evidence>
<keyword evidence="8" id="KW-1185">Reference proteome</keyword>
<evidence type="ECO:0000256" key="4">
    <source>
        <dbReference type="PROSITE-ProRule" id="PRU00473"/>
    </source>
</evidence>
<reference evidence="7 8" key="1">
    <citation type="submission" date="2016-10" db="EMBL/GenBank/DDBJ databases">
        <authorList>
            <person name="de Groot N.N."/>
        </authorList>
    </citation>
    <scope>NUCLEOTIDE SEQUENCE [LARGE SCALE GENOMIC DNA]</scope>
    <source>
        <strain evidence="7 8">DSM 21668</strain>
    </source>
</reference>
<evidence type="ECO:0000256" key="5">
    <source>
        <dbReference type="SAM" id="SignalP"/>
    </source>
</evidence>
<dbReference type="InterPro" id="IPR006665">
    <property type="entry name" value="OmpA-like"/>
</dbReference>
<dbReference type="InterPro" id="IPR050330">
    <property type="entry name" value="Bact_OuterMem_StrucFunc"/>
</dbReference>